<feature type="transmembrane region" description="Helical" evidence="6">
    <location>
        <begin position="176"/>
        <end position="194"/>
    </location>
</feature>
<dbReference type="InterPro" id="IPR035906">
    <property type="entry name" value="MetI-like_sf"/>
</dbReference>
<evidence type="ECO:0000256" key="3">
    <source>
        <dbReference type="ARBA" id="ARBA00022692"/>
    </source>
</evidence>
<evidence type="ECO:0000256" key="2">
    <source>
        <dbReference type="ARBA" id="ARBA00022448"/>
    </source>
</evidence>
<evidence type="ECO:0000256" key="5">
    <source>
        <dbReference type="ARBA" id="ARBA00023136"/>
    </source>
</evidence>
<reference evidence="8 9" key="1">
    <citation type="journal article" date="2015" name="Genome Announc.">
        <title>Complete genome sequence of Martelella endophytica YC6887, which has antifungal activity associated with a halophyte.</title>
        <authorList>
            <person name="Khan A."/>
            <person name="Khan H."/>
            <person name="Chung E.J."/>
            <person name="Hossain M.T."/>
            <person name="Chung Y.R."/>
        </authorList>
    </citation>
    <scope>NUCLEOTIDE SEQUENCE [LARGE SCALE GENOMIC DNA]</scope>
    <source>
        <strain evidence="8">YC6887</strain>
    </source>
</reference>
<dbReference type="Gene3D" id="1.10.3720.10">
    <property type="entry name" value="MetI-like"/>
    <property type="match status" value="1"/>
</dbReference>
<accession>A0A0D5LNP0</accession>
<feature type="transmembrane region" description="Helical" evidence="6">
    <location>
        <begin position="140"/>
        <end position="164"/>
    </location>
</feature>
<keyword evidence="2 6" id="KW-0813">Transport</keyword>
<dbReference type="PANTHER" id="PTHR30177">
    <property type="entry name" value="GLYCINE BETAINE/L-PROLINE TRANSPORT SYSTEM PERMEASE PROTEIN PROW"/>
    <property type="match status" value="1"/>
</dbReference>
<dbReference type="CDD" id="cd06261">
    <property type="entry name" value="TM_PBP2"/>
    <property type="match status" value="1"/>
</dbReference>
<name>A0A0D5LNP0_MAREN</name>
<dbReference type="Proteomes" id="UP000032611">
    <property type="component" value="Chromosome"/>
</dbReference>
<dbReference type="PANTHER" id="PTHR30177:SF4">
    <property type="entry name" value="OSMOPROTECTANT IMPORT PERMEASE PROTEIN OSMW"/>
    <property type="match status" value="1"/>
</dbReference>
<comment type="subcellular location">
    <subcellularLocation>
        <location evidence="1 6">Cell membrane</location>
        <topology evidence="1 6">Multi-pass membrane protein</topology>
    </subcellularLocation>
</comment>
<organism evidence="8 9">
    <name type="scientific">Martelella endophytica</name>
    <dbReference type="NCBI Taxonomy" id="1486262"/>
    <lineage>
        <taxon>Bacteria</taxon>
        <taxon>Pseudomonadati</taxon>
        <taxon>Pseudomonadota</taxon>
        <taxon>Alphaproteobacteria</taxon>
        <taxon>Hyphomicrobiales</taxon>
        <taxon>Aurantimonadaceae</taxon>
        <taxon>Martelella</taxon>
    </lineage>
</organism>
<dbReference type="OrthoDB" id="9801163at2"/>
<dbReference type="KEGG" id="mey:TM49_03160"/>
<dbReference type="FunFam" id="1.10.3720.10:FF:000001">
    <property type="entry name" value="Glycine betaine ABC transporter, permease"/>
    <property type="match status" value="1"/>
</dbReference>
<dbReference type="SUPFAM" id="SSF161098">
    <property type="entry name" value="MetI-like"/>
    <property type="match status" value="1"/>
</dbReference>
<dbReference type="HOGENOM" id="CLU_046113_7_2_5"/>
<keyword evidence="5 6" id="KW-0472">Membrane</keyword>
<evidence type="ECO:0000256" key="6">
    <source>
        <dbReference type="RuleBase" id="RU363032"/>
    </source>
</evidence>
<dbReference type="RefSeq" id="WP_045679503.1">
    <property type="nucleotide sequence ID" value="NZ_CP010803.1"/>
</dbReference>
<gene>
    <name evidence="8" type="ORF">TM49_03160</name>
</gene>
<evidence type="ECO:0000259" key="7">
    <source>
        <dbReference type="PROSITE" id="PS50928"/>
    </source>
</evidence>
<protein>
    <submittedName>
        <fullName evidence="8">ABC transporter permease</fullName>
    </submittedName>
</protein>
<dbReference type="Pfam" id="PF00528">
    <property type="entry name" value="BPD_transp_1"/>
    <property type="match status" value="1"/>
</dbReference>
<dbReference type="EMBL" id="CP010803">
    <property type="protein sequence ID" value="AJY44913.1"/>
    <property type="molecule type" value="Genomic_DNA"/>
</dbReference>
<comment type="similarity">
    <text evidence="6">Belongs to the binding-protein-dependent transport system permease family.</text>
</comment>
<evidence type="ECO:0000256" key="4">
    <source>
        <dbReference type="ARBA" id="ARBA00022989"/>
    </source>
</evidence>
<feature type="domain" description="ABC transmembrane type-1" evidence="7">
    <location>
        <begin position="15"/>
        <end position="194"/>
    </location>
</feature>
<dbReference type="PATRIC" id="fig|1486262.3.peg.644"/>
<sequence length="210" mass="22376">MKWLPRHLDTVGEALLQHLYLVIVSVGIALVISLVVGIWSARRPKTFTTVVIVTGVLFAIPSLALFALFIPVLGIGAAPAITGLALYSLMILIRNIGLGFQSIPADVMEAAHGMGYGAFRRLWEVELPIAMPYIVGGVRIATVTVIGIATVAAYINAGGLGAIIFQGIDQRFPEKIIVGGLLTAALALSADYLLSMLEKRLRQRSGRSGK</sequence>
<dbReference type="GO" id="GO:0031460">
    <property type="term" value="P:glycine betaine transport"/>
    <property type="evidence" value="ECO:0007669"/>
    <property type="project" value="UniProtKB-ARBA"/>
</dbReference>
<dbReference type="GO" id="GO:0005886">
    <property type="term" value="C:plasma membrane"/>
    <property type="evidence" value="ECO:0007669"/>
    <property type="project" value="UniProtKB-SubCell"/>
</dbReference>
<evidence type="ECO:0000256" key="1">
    <source>
        <dbReference type="ARBA" id="ARBA00004651"/>
    </source>
</evidence>
<keyword evidence="3 6" id="KW-0812">Transmembrane</keyword>
<proteinExistence type="inferred from homology"/>
<dbReference type="InterPro" id="IPR051204">
    <property type="entry name" value="ABC_transp_perm/SBD"/>
</dbReference>
<feature type="transmembrane region" description="Helical" evidence="6">
    <location>
        <begin position="20"/>
        <end position="40"/>
    </location>
</feature>
<evidence type="ECO:0000313" key="9">
    <source>
        <dbReference type="Proteomes" id="UP000032611"/>
    </source>
</evidence>
<keyword evidence="9" id="KW-1185">Reference proteome</keyword>
<dbReference type="AlphaFoldDB" id="A0A0D5LNP0"/>
<dbReference type="STRING" id="1486262.TM49_03160"/>
<evidence type="ECO:0000313" key="8">
    <source>
        <dbReference type="EMBL" id="AJY44913.1"/>
    </source>
</evidence>
<keyword evidence="4 6" id="KW-1133">Transmembrane helix</keyword>
<dbReference type="InterPro" id="IPR000515">
    <property type="entry name" value="MetI-like"/>
</dbReference>
<dbReference type="GO" id="GO:0055085">
    <property type="term" value="P:transmembrane transport"/>
    <property type="evidence" value="ECO:0007669"/>
    <property type="project" value="InterPro"/>
</dbReference>
<dbReference type="PROSITE" id="PS50928">
    <property type="entry name" value="ABC_TM1"/>
    <property type="match status" value="1"/>
</dbReference>
<feature type="transmembrane region" description="Helical" evidence="6">
    <location>
        <begin position="75"/>
        <end position="93"/>
    </location>
</feature>
<feature type="transmembrane region" description="Helical" evidence="6">
    <location>
        <begin position="47"/>
        <end position="69"/>
    </location>
</feature>